<comment type="caution">
    <text evidence="1">The sequence shown here is derived from an EMBL/GenBank/DDBJ whole genome shotgun (WGS) entry which is preliminary data.</text>
</comment>
<accession>A0A7W5GFM9</accession>
<proteinExistence type="predicted"/>
<dbReference type="RefSeq" id="WP_183419674.1">
    <property type="nucleotide sequence ID" value="NZ_JACHXY010000002.1"/>
</dbReference>
<protein>
    <submittedName>
        <fullName evidence="1">Uncharacterized protein</fullName>
    </submittedName>
</protein>
<evidence type="ECO:0000313" key="2">
    <source>
        <dbReference type="Proteomes" id="UP000543579"/>
    </source>
</evidence>
<evidence type="ECO:0000313" key="1">
    <source>
        <dbReference type="EMBL" id="MBB3158216.1"/>
    </source>
</evidence>
<reference evidence="1 2" key="1">
    <citation type="submission" date="2020-08" db="EMBL/GenBank/DDBJ databases">
        <title>Genomic Encyclopedia of Type Strains, Phase III (KMG-III): the genomes of soil and plant-associated and newly described type strains.</title>
        <authorList>
            <person name="Whitman W."/>
        </authorList>
    </citation>
    <scope>NUCLEOTIDE SEQUENCE [LARGE SCALE GENOMIC DNA]</scope>
    <source>
        <strain evidence="1 2">CECT 8356</strain>
    </source>
</reference>
<dbReference type="Proteomes" id="UP000543579">
    <property type="component" value="Unassembled WGS sequence"/>
</dbReference>
<name>A0A7W5GFM9_9MICO</name>
<dbReference type="EMBL" id="JACHXY010000002">
    <property type="protein sequence ID" value="MBB3158216.1"/>
    <property type="molecule type" value="Genomic_DNA"/>
</dbReference>
<organism evidence="1 2">
    <name type="scientific">Microbacterium proteolyticum</name>
    <dbReference type="NCBI Taxonomy" id="1572644"/>
    <lineage>
        <taxon>Bacteria</taxon>
        <taxon>Bacillati</taxon>
        <taxon>Actinomycetota</taxon>
        <taxon>Actinomycetes</taxon>
        <taxon>Micrococcales</taxon>
        <taxon>Microbacteriaceae</taxon>
        <taxon>Microbacterium</taxon>
    </lineage>
</organism>
<gene>
    <name evidence="1" type="ORF">FHS07_001912</name>
</gene>
<sequence>MTAERIDHAAAARQRIEWANKQQEAEGEFDFSVRDNAILAQAEATLALVEQTRIANLIALGGVSATSIGSAQSMADLVNEGMGW</sequence>
<dbReference type="AlphaFoldDB" id="A0A7W5GFM9"/>